<dbReference type="Proteomes" id="UP001054801">
    <property type="component" value="Chromosome"/>
</dbReference>
<dbReference type="CDD" id="cd16922">
    <property type="entry name" value="HATPase_EvgS-ArcB-TorS-like"/>
    <property type="match status" value="1"/>
</dbReference>
<feature type="transmembrane region" description="Helical" evidence="6">
    <location>
        <begin position="305"/>
        <end position="324"/>
    </location>
</feature>
<feature type="transmembrane region" description="Helical" evidence="6">
    <location>
        <begin position="248"/>
        <end position="269"/>
    </location>
</feature>
<feature type="transmembrane region" description="Helical" evidence="6">
    <location>
        <begin position="367"/>
        <end position="385"/>
    </location>
</feature>
<dbReference type="InterPro" id="IPR003594">
    <property type="entry name" value="HATPase_dom"/>
</dbReference>
<gene>
    <name evidence="9" type="ORF">L2Y54_07680</name>
</gene>
<evidence type="ECO:0000259" key="7">
    <source>
        <dbReference type="PROSITE" id="PS50109"/>
    </source>
</evidence>
<dbReference type="Pfam" id="PF00072">
    <property type="entry name" value="Response_reg"/>
    <property type="match status" value="1"/>
</dbReference>
<dbReference type="EC" id="2.7.13.3" evidence="2"/>
<dbReference type="SMART" id="SM00388">
    <property type="entry name" value="HisKA"/>
    <property type="match status" value="1"/>
</dbReference>
<evidence type="ECO:0000256" key="6">
    <source>
        <dbReference type="SAM" id="Phobius"/>
    </source>
</evidence>
<dbReference type="SMART" id="SM00448">
    <property type="entry name" value="REC"/>
    <property type="match status" value="1"/>
</dbReference>
<dbReference type="Gene3D" id="2.60.40.2380">
    <property type="match status" value="1"/>
</dbReference>
<sequence length="788" mass="87374">MNNGVPFRMAGWRQLLLLICLLLPFAPLNATPITLSDGLGEVFLNPQMDILADPSNTLGIEHVTSTAYQRQFQPNIEGQQDFGRANVARWFRVGITRIDSNTPWYLVVDFPVIATAEAFVVAADGSIQRLGEMRTPKTRTPTVQLPAQHGLVYLYLRVSNGGKERLHIPIKLLSTDALRDNNNAEYFFYGVIGGGLLILTANNLFLFFIIRQRSYLTLAALCGVSFLVNQRCGHTLPFLSFLSDPASTAYSITLQFLIIFYMQAWRDLVNSKMCFPHIDQWLRIPVLVCVMTLPFTQLLPSTAWWGYGWAAVSATVFCVVEILTYRQKVRTRIMQYITLLQVVMVCFYMPTLLWGLGLIVLEDMNTSIRLMLIGFLLGGSFLSFIQAEHTRLLRFQATQAAVRNQATSEFLATMSHELRTPMNAVISAGTLLNMTALSEQQQNYVSKQEAASRHMLGLINNVLDLARIDNSQLLLENVPFRLQDIIQQVELLLGEQARAKQLPLDLDNQVAPPYDYLLGDPTRLTQILVNVVGNAIKFTHQGRVSLQITPAWVADHRACLTFKIKDTGIGIAPEQQAAIFQPFTQASSSTAREYGGSGLGLAISRKLLANMGGSLKLTSQFGKGSVFSFTLTFTVHTATDTATENAPSTPITPAMPLVGTRILLVDDDSLNRFFGQELLQTLGVSVMTASSGQDALQLLQQQHIDLVLMDVSMPDMDGYETTRRLRALPRFAELPIVALTAHTIPGERERCLAAGMNDYLTKPFGLEQLQGVICQALEAVERTSNGAT</sequence>
<comment type="catalytic activity">
    <reaction evidence="1">
        <text>ATP + protein L-histidine = ADP + protein N-phospho-L-histidine.</text>
        <dbReference type="EC" id="2.7.13.3"/>
    </reaction>
</comment>
<dbReference type="Pfam" id="PF02518">
    <property type="entry name" value="HATPase_c"/>
    <property type="match status" value="1"/>
</dbReference>
<dbReference type="PANTHER" id="PTHR45339:SF1">
    <property type="entry name" value="HYBRID SIGNAL TRANSDUCTION HISTIDINE KINASE J"/>
    <property type="match status" value="1"/>
</dbReference>
<dbReference type="Gene3D" id="1.10.287.130">
    <property type="match status" value="1"/>
</dbReference>
<feature type="transmembrane region" description="Helical" evidence="6">
    <location>
        <begin position="186"/>
        <end position="208"/>
    </location>
</feature>
<organism evidence="9 10">
    <name type="scientific">Thiothrix winogradskyi</name>
    <dbReference type="NCBI Taxonomy" id="96472"/>
    <lineage>
        <taxon>Bacteria</taxon>
        <taxon>Pseudomonadati</taxon>
        <taxon>Pseudomonadota</taxon>
        <taxon>Gammaproteobacteria</taxon>
        <taxon>Thiotrichales</taxon>
        <taxon>Thiotrichaceae</taxon>
        <taxon>Thiothrix</taxon>
    </lineage>
</organism>
<dbReference type="Pfam" id="PF07696">
    <property type="entry name" value="7TMR-DISMED2"/>
    <property type="match status" value="1"/>
</dbReference>
<evidence type="ECO:0000256" key="1">
    <source>
        <dbReference type="ARBA" id="ARBA00000085"/>
    </source>
</evidence>
<dbReference type="PRINTS" id="PR00344">
    <property type="entry name" value="BCTRLSENSOR"/>
</dbReference>
<dbReference type="InterPro" id="IPR011622">
    <property type="entry name" value="7TMR_DISM_rcpt_extracell_dom2"/>
</dbReference>
<keyword evidence="3 5" id="KW-0597">Phosphoprotein</keyword>
<dbReference type="Pfam" id="PF00512">
    <property type="entry name" value="HisKA"/>
    <property type="match status" value="1"/>
</dbReference>
<dbReference type="InterPro" id="IPR003661">
    <property type="entry name" value="HisK_dim/P_dom"/>
</dbReference>
<feature type="modified residue" description="4-aspartylphosphate" evidence="5">
    <location>
        <position position="710"/>
    </location>
</feature>
<dbReference type="InterPro" id="IPR005467">
    <property type="entry name" value="His_kinase_dom"/>
</dbReference>
<dbReference type="PROSITE" id="PS50110">
    <property type="entry name" value="RESPONSE_REGULATORY"/>
    <property type="match status" value="1"/>
</dbReference>
<accession>A0ABY3T577</accession>
<evidence type="ECO:0000313" key="10">
    <source>
        <dbReference type="Proteomes" id="UP001054801"/>
    </source>
</evidence>
<keyword evidence="4" id="KW-0902">Two-component regulatory system</keyword>
<protein>
    <recommendedName>
        <fullName evidence="2">histidine kinase</fullName>
        <ecNumber evidence="2">2.7.13.3</ecNumber>
    </recommendedName>
</protein>
<dbReference type="SUPFAM" id="SSF55874">
    <property type="entry name" value="ATPase domain of HSP90 chaperone/DNA topoisomerase II/histidine kinase"/>
    <property type="match status" value="1"/>
</dbReference>
<dbReference type="InterPro" id="IPR001789">
    <property type="entry name" value="Sig_transdc_resp-reg_receiver"/>
</dbReference>
<dbReference type="SMART" id="SM00387">
    <property type="entry name" value="HATPase_c"/>
    <property type="match status" value="1"/>
</dbReference>
<feature type="domain" description="Histidine kinase" evidence="7">
    <location>
        <begin position="413"/>
        <end position="635"/>
    </location>
</feature>
<keyword evidence="6" id="KW-0472">Membrane</keyword>
<dbReference type="InterPro" id="IPR036890">
    <property type="entry name" value="HATPase_C_sf"/>
</dbReference>
<dbReference type="PANTHER" id="PTHR45339">
    <property type="entry name" value="HYBRID SIGNAL TRANSDUCTION HISTIDINE KINASE J"/>
    <property type="match status" value="1"/>
</dbReference>
<dbReference type="PROSITE" id="PS50109">
    <property type="entry name" value="HIS_KIN"/>
    <property type="match status" value="1"/>
</dbReference>
<dbReference type="SUPFAM" id="SSF47384">
    <property type="entry name" value="Homodimeric domain of signal transducing histidine kinase"/>
    <property type="match status" value="1"/>
</dbReference>
<evidence type="ECO:0000256" key="2">
    <source>
        <dbReference type="ARBA" id="ARBA00012438"/>
    </source>
</evidence>
<name>A0ABY3T577_9GAMM</name>
<evidence type="ECO:0000256" key="3">
    <source>
        <dbReference type="ARBA" id="ARBA00022553"/>
    </source>
</evidence>
<dbReference type="EMBL" id="CP091244">
    <property type="protein sequence ID" value="UJS25914.1"/>
    <property type="molecule type" value="Genomic_DNA"/>
</dbReference>
<dbReference type="InterPro" id="IPR011006">
    <property type="entry name" value="CheY-like_superfamily"/>
</dbReference>
<evidence type="ECO:0000313" key="9">
    <source>
        <dbReference type="EMBL" id="UJS25914.1"/>
    </source>
</evidence>
<reference evidence="9" key="1">
    <citation type="journal article" date="2022" name="Microorganisms">
        <title>Two New Species of Filamentous Sulfur Bacteria of the Genus Thiothrix, Thiothrix winogradskyi sp. nov. and 'Candidatus Thiothrix sulfatifontis' sp. nov.</title>
        <authorList>
            <person name="Ravin N.V."/>
            <person name="Rossetti S."/>
            <person name="Beletsky A.V."/>
            <person name="Kadnikov V.V."/>
            <person name="Rudenko T.S."/>
            <person name="Smolyakov D.D."/>
            <person name="Moskvitina M.I."/>
            <person name="Gureeva M.V."/>
            <person name="Mardanov A.V."/>
            <person name="Grabovich M.Y."/>
        </authorList>
    </citation>
    <scope>NUCLEOTIDE SEQUENCE</scope>
    <source>
        <strain evidence="9">CT3</strain>
    </source>
</reference>
<evidence type="ECO:0000256" key="5">
    <source>
        <dbReference type="PROSITE-ProRule" id="PRU00169"/>
    </source>
</evidence>
<evidence type="ECO:0000256" key="4">
    <source>
        <dbReference type="ARBA" id="ARBA00023012"/>
    </source>
</evidence>
<dbReference type="InterPro" id="IPR036097">
    <property type="entry name" value="HisK_dim/P_sf"/>
</dbReference>
<dbReference type="CDD" id="cd00082">
    <property type="entry name" value="HisKA"/>
    <property type="match status" value="1"/>
</dbReference>
<proteinExistence type="predicted"/>
<keyword evidence="6" id="KW-0812">Transmembrane</keyword>
<dbReference type="InterPro" id="IPR011623">
    <property type="entry name" value="7TMR_DISM_rcpt_extracell_dom1"/>
</dbReference>
<feature type="domain" description="Response regulatory" evidence="8">
    <location>
        <begin position="661"/>
        <end position="777"/>
    </location>
</feature>
<dbReference type="Pfam" id="PF07695">
    <property type="entry name" value="7TMR-DISM_7TM"/>
    <property type="match status" value="1"/>
</dbReference>
<dbReference type="CDD" id="cd17546">
    <property type="entry name" value="REC_hyHK_CKI1_RcsC-like"/>
    <property type="match status" value="1"/>
</dbReference>
<keyword evidence="10" id="KW-1185">Reference proteome</keyword>
<dbReference type="Gene3D" id="3.30.565.10">
    <property type="entry name" value="Histidine kinase-like ATPase, C-terminal domain"/>
    <property type="match status" value="1"/>
</dbReference>
<dbReference type="RefSeq" id="WP_236501239.1">
    <property type="nucleotide sequence ID" value="NZ_CP091244.1"/>
</dbReference>
<dbReference type="InterPro" id="IPR004358">
    <property type="entry name" value="Sig_transdc_His_kin-like_C"/>
</dbReference>
<dbReference type="SUPFAM" id="SSF52172">
    <property type="entry name" value="CheY-like"/>
    <property type="match status" value="1"/>
</dbReference>
<keyword evidence="6" id="KW-1133">Transmembrane helix</keyword>
<feature type="transmembrane region" description="Helical" evidence="6">
    <location>
        <begin position="336"/>
        <end position="361"/>
    </location>
</feature>
<evidence type="ECO:0000259" key="8">
    <source>
        <dbReference type="PROSITE" id="PS50110"/>
    </source>
</evidence>
<dbReference type="Gene3D" id="3.40.50.2300">
    <property type="match status" value="1"/>
</dbReference>